<comment type="caution">
    <text evidence="3">The sequence shown here is derived from an EMBL/GenBank/DDBJ whole genome shotgun (WGS) entry which is preliminary data.</text>
</comment>
<dbReference type="GO" id="GO:0016743">
    <property type="term" value="F:carboxyl- or carbamoyltransferase activity"/>
    <property type="evidence" value="ECO:0007669"/>
    <property type="project" value="InterPro"/>
</dbReference>
<evidence type="ECO:0000256" key="2">
    <source>
        <dbReference type="SAM" id="Phobius"/>
    </source>
</evidence>
<keyword evidence="2" id="KW-0812">Transmembrane</keyword>
<dbReference type="Gene3D" id="1.20.1740.10">
    <property type="entry name" value="Amino acid/polyamine transporter I"/>
    <property type="match status" value="1"/>
</dbReference>
<dbReference type="GO" id="GO:0006520">
    <property type="term" value="P:amino acid metabolic process"/>
    <property type="evidence" value="ECO:0007669"/>
    <property type="project" value="InterPro"/>
</dbReference>
<dbReference type="Proteomes" id="UP000053413">
    <property type="component" value="Unassembled WGS sequence"/>
</dbReference>
<evidence type="ECO:0000313" key="4">
    <source>
        <dbReference type="Proteomes" id="UP000053413"/>
    </source>
</evidence>
<keyword evidence="1" id="KW-0808">Transferase</keyword>
<protein>
    <submittedName>
        <fullName evidence="3">Uncharacterized protein</fullName>
    </submittedName>
</protein>
<reference evidence="4" key="1">
    <citation type="submission" date="2015-10" db="EMBL/GenBank/DDBJ databases">
        <authorList>
            <person name="Ju K.-S."/>
            <person name="Doroghazi J.R."/>
            <person name="Metcalf W.W."/>
        </authorList>
    </citation>
    <scope>NUCLEOTIDE SEQUENCE [LARGE SCALE GENOMIC DNA]</scope>
    <source>
        <strain evidence="4">NRRL F-8817</strain>
    </source>
</reference>
<evidence type="ECO:0000313" key="3">
    <source>
        <dbReference type="EMBL" id="KUL47726.1"/>
    </source>
</evidence>
<gene>
    <name evidence="3" type="ORF">ADL28_31655</name>
</gene>
<evidence type="ECO:0000256" key="1">
    <source>
        <dbReference type="ARBA" id="ARBA00022679"/>
    </source>
</evidence>
<dbReference type="SUPFAM" id="SSF53671">
    <property type="entry name" value="Aspartate/ornithine carbamoyltransferase"/>
    <property type="match status" value="1"/>
</dbReference>
<accession>A0A0X3VVH6</accession>
<dbReference type="EMBL" id="LLZJ01000382">
    <property type="protein sequence ID" value="KUL47726.1"/>
    <property type="molecule type" value="Genomic_DNA"/>
</dbReference>
<sequence>MDGREGALGAGLVEGLGAFQGAWLGQQSFQVVVQYEVFGTAAGQPPISLVAFVVVTLGALALALALALTFGALSKRIPASGGPYVYAREAFGEFAGVFDQAENRLHTIKAVLVATLED</sequence>
<dbReference type="GO" id="GO:0016597">
    <property type="term" value="F:amino acid binding"/>
    <property type="evidence" value="ECO:0007669"/>
    <property type="project" value="InterPro"/>
</dbReference>
<dbReference type="AlphaFoldDB" id="A0A0X3VVH6"/>
<organism evidence="3 4">
    <name type="scientific">Streptomyces violaceusniger</name>
    <dbReference type="NCBI Taxonomy" id="68280"/>
    <lineage>
        <taxon>Bacteria</taxon>
        <taxon>Bacillati</taxon>
        <taxon>Actinomycetota</taxon>
        <taxon>Actinomycetes</taxon>
        <taxon>Kitasatosporales</taxon>
        <taxon>Streptomycetaceae</taxon>
        <taxon>Streptomyces</taxon>
        <taxon>Streptomyces violaceusniger group</taxon>
    </lineage>
</organism>
<proteinExistence type="predicted"/>
<feature type="transmembrane region" description="Helical" evidence="2">
    <location>
        <begin position="47"/>
        <end position="73"/>
    </location>
</feature>
<name>A0A0X3VVH6_STRVO</name>
<dbReference type="InterPro" id="IPR036901">
    <property type="entry name" value="Asp/Orn_carbamoylTrfase_sf"/>
</dbReference>
<keyword evidence="2" id="KW-1133">Transmembrane helix</keyword>
<keyword evidence="2" id="KW-0472">Membrane</keyword>